<name>A0AAE1YL75_9LAMI</name>
<accession>A0AAE1YL75</accession>
<sequence>MTRSDWALSRRAHRRSIRVYEGLVTVRTEGCPKGEELGIWAYLEPILIRNPETNSRKPLNLKCTLCLNVESPFRGCPLWLHLLRSKINRKRSSQSQQASGVLLQNVYPISMVDSSRFKESNKLSASPSCAGTKVWTLKPLVLSGGERGFGATSTVGKVVVASDGWKSKNANQCLVNFMVNLPNGTRVLQKVVFSVGGSMPPQYAEEVLWETIQGICGNDAQRCVGIVADKFKAKALRNLELQNHWMVNFSCQIQGFFSLIKDFYRELPLFRTLDTTAREVADRIQDVGFWNDVDAAHSLVKMIMGMAEDIDAERPLVGQCLPLWEELWAKVKDWCTKYNFAEGPLEKIVERRFKKNYHPAWSAAFVLDPLHLVRDASGKYLPPFKCLTHEQEKDVDKLVTRQFQVKQRDPMTGKMKIANPQSSRLVWETCLKEFKSLGHSRSGLERAQKLVFVATHAKLEKNRTFSSAEEKDAELFGTMSGEDDMLNEVLADTSSI</sequence>
<protein>
    <recommendedName>
        <fullName evidence="1">DUF7963 domain-containing protein</fullName>
    </recommendedName>
</protein>
<dbReference type="InterPro" id="IPR012337">
    <property type="entry name" value="RNaseH-like_sf"/>
</dbReference>
<evidence type="ECO:0000313" key="2">
    <source>
        <dbReference type="EMBL" id="KAK4431578.1"/>
    </source>
</evidence>
<dbReference type="InterPro" id="IPR058269">
    <property type="entry name" value="DUF7963"/>
</dbReference>
<proteinExistence type="predicted"/>
<reference evidence="2" key="1">
    <citation type="submission" date="2020-06" db="EMBL/GenBank/DDBJ databases">
        <authorList>
            <person name="Li T."/>
            <person name="Hu X."/>
            <person name="Zhang T."/>
            <person name="Song X."/>
            <person name="Zhang H."/>
            <person name="Dai N."/>
            <person name="Sheng W."/>
            <person name="Hou X."/>
            <person name="Wei L."/>
        </authorList>
    </citation>
    <scope>NUCLEOTIDE SEQUENCE</scope>
    <source>
        <strain evidence="2">3651</strain>
        <tissue evidence="2">Leaf</tissue>
    </source>
</reference>
<dbReference type="AlphaFoldDB" id="A0AAE1YL75"/>
<gene>
    <name evidence="2" type="ORF">Salat_0919900</name>
</gene>
<reference evidence="2" key="2">
    <citation type="journal article" date="2024" name="Plant">
        <title>Genomic evolution and insights into agronomic trait innovations of Sesamum species.</title>
        <authorList>
            <person name="Miao H."/>
            <person name="Wang L."/>
            <person name="Qu L."/>
            <person name="Liu H."/>
            <person name="Sun Y."/>
            <person name="Le M."/>
            <person name="Wang Q."/>
            <person name="Wei S."/>
            <person name="Zheng Y."/>
            <person name="Lin W."/>
            <person name="Duan Y."/>
            <person name="Cao H."/>
            <person name="Xiong S."/>
            <person name="Wang X."/>
            <person name="Wei L."/>
            <person name="Li C."/>
            <person name="Ma Q."/>
            <person name="Ju M."/>
            <person name="Zhao R."/>
            <person name="Li G."/>
            <person name="Mu C."/>
            <person name="Tian Q."/>
            <person name="Mei H."/>
            <person name="Zhang T."/>
            <person name="Gao T."/>
            <person name="Zhang H."/>
        </authorList>
    </citation>
    <scope>NUCLEOTIDE SEQUENCE</scope>
    <source>
        <strain evidence="2">3651</strain>
    </source>
</reference>
<dbReference type="SUPFAM" id="SSF53098">
    <property type="entry name" value="Ribonuclease H-like"/>
    <property type="match status" value="1"/>
</dbReference>
<comment type="caution">
    <text evidence="2">The sequence shown here is derived from an EMBL/GenBank/DDBJ whole genome shotgun (WGS) entry which is preliminary data.</text>
</comment>
<feature type="domain" description="DUF7963" evidence="1">
    <location>
        <begin position="14"/>
        <end position="69"/>
    </location>
</feature>
<evidence type="ECO:0000259" key="1">
    <source>
        <dbReference type="Pfam" id="PF25908"/>
    </source>
</evidence>
<organism evidence="2 3">
    <name type="scientific">Sesamum alatum</name>
    <dbReference type="NCBI Taxonomy" id="300844"/>
    <lineage>
        <taxon>Eukaryota</taxon>
        <taxon>Viridiplantae</taxon>
        <taxon>Streptophyta</taxon>
        <taxon>Embryophyta</taxon>
        <taxon>Tracheophyta</taxon>
        <taxon>Spermatophyta</taxon>
        <taxon>Magnoliopsida</taxon>
        <taxon>eudicotyledons</taxon>
        <taxon>Gunneridae</taxon>
        <taxon>Pentapetalae</taxon>
        <taxon>asterids</taxon>
        <taxon>lamiids</taxon>
        <taxon>Lamiales</taxon>
        <taxon>Pedaliaceae</taxon>
        <taxon>Sesamum</taxon>
    </lineage>
</organism>
<dbReference type="EMBL" id="JACGWO010000003">
    <property type="protein sequence ID" value="KAK4431578.1"/>
    <property type="molecule type" value="Genomic_DNA"/>
</dbReference>
<dbReference type="Pfam" id="PF25908">
    <property type="entry name" value="DUF7963"/>
    <property type="match status" value="1"/>
</dbReference>
<dbReference type="Proteomes" id="UP001293254">
    <property type="component" value="Unassembled WGS sequence"/>
</dbReference>
<dbReference type="PANTHER" id="PTHR32166:SF24">
    <property type="entry name" value="F16P17.2 PROTEIN"/>
    <property type="match status" value="1"/>
</dbReference>
<evidence type="ECO:0000313" key="3">
    <source>
        <dbReference type="Proteomes" id="UP001293254"/>
    </source>
</evidence>
<dbReference type="PANTHER" id="PTHR32166">
    <property type="entry name" value="OSJNBA0013A04.12 PROTEIN"/>
    <property type="match status" value="1"/>
</dbReference>
<keyword evidence="3" id="KW-1185">Reference proteome</keyword>